<accession>A0A845AEN6</accession>
<evidence type="ECO:0000259" key="4">
    <source>
        <dbReference type="Pfam" id="PF02551"/>
    </source>
</evidence>
<evidence type="ECO:0000256" key="1">
    <source>
        <dbReference type="ARBA" id="ARBA00006538"/>
    </source>
</evidence>
<dbReference type="InterPro" id="IPR003703">
    <property type="entry name" value="Acyl_CoA_thio"/>
</dbReference>
<dbReference type="InterPro" id="IPR049449">
    <property type="entry name" value="TesB_ACOT8-like_N"/>
</dbReference>
<dbReference type="AlphaFoldDB" id="A0A845AEN6"/>
<evidence type="ECO:0000256" key="3">
    <source>
        <dbReference type="SAM" id="MobiDB-lite"/>
    </source>
</evidence>
<reference evidence="6 7" key="1">
    <citation type="submission" date="2019-12" db="EMBL/GenBank/DDBJ databases">
        <title>Genomic-based taxomic classification of the family Erythrobacteraceae.</title>
        <authorList>
            <person name="Xu L."/>
        </authorList>
    </citation>
    <scope>NUCLEOTIDE SEQUENCE [LARGE SCALE GENOMIC DNA]</scope>
    <source>
        <strain evidence="6 7">KEMB 9005-328</strain>
    </source>
</reference>
<evidence type="ECO:0000313" key="7">
    <source>
        <dbReference type="Proteomes" id="UP000439780"/>
    </source>
</evidence>
<proteinExistence type="inferred from homology"/>
<dbReference type="Gene3D" id="2.40.160.210">
    <property type="entry name" value="Acyl-CoA thioesterase, double hotdog domain"/>
    <property type="match status" value="1"/>
</dbReference>
<dbReference type="OrthoDB" id="9781019at2"/>
<dbReference type="CDD" id="cd03445">
    <property type="entry name" value="Thioesterase_II_repeat2"/>
    <property type="match status" value="1"/>
</dbReference>
<dbReference type="RefSeq" id="WP_160751575.1">
    <property type="nucleotide sequence ID" value="NZ_WTYA01000001.1"/>
</dbReference>
<dbReference type="InterPro" id="IPR025652">
    <property type="entry name" value="TesB_C"/>
</dbReference>
<dbReference type="Pfam" id="PF13622">
    <property type="entry name" value="4HBT_3"/>
    <property type="match status" value="1"/>
</dbReference>
<dbReference type="InterPro" id="IPR042171">
    <property type="entry name" value="Acyl-CoA_hotdog"/>
</dbReference>
<dbReference type="Pfam" id="PF02551">
    <property type="entry name" value="Acyl_CoA_thio"/>
    <property type="match status" value="1"/>
</dbReference>
<dbReference type="PANTHER" id="PTHR11066:SF34">
    <property type="entry name" value="ACYL-COENZYME A THIOESTERASE 8"/>
    <property type="match status" value="1"/>
</dbReference>
<keyword evidence="2" id="KW-0378">Hydrolase</keyword>
<dbReference type="InterPro" id="IPR029069">
    <property type="entry name" value="HotDog_dom_sf"/>
</dbReference>
<name>A0A845AEN6_9SPHN</name>
<dbReference type="EMBL" id="WTYA01000001">
    <property type="protein sequence ID" value="MXP27265.1"/>
    <property type="molecule type" value="Genomic_DNA"/>
</dbReference>
<dbReference type="SUPFAM" id="SSF54637">
    <property type="entry name" value="Thioesterase/thiol ester dehydrase-isomerase"/>
    <property type="match status" value="2"/>
</dbReference>
<evidence type="ECO:0000313" key="6">
    <source>
        <dbReference type="EMBL" id="MXP27265.1"/>
    </source>
</evidence>
<evidence type="ECO:0000259" key="5">
    <source>
        <dbReference type="Pfam" id="PF13622"/>
    </source>
</evidence>
<dbReference type="GO" id="GO:0047617">
    <property type="term" value="F:fatty acyl-CoA hydrolase activity"/>
    <property type="evidence" value="ECO:0007669"/>
    <property type="project" value="InterPro"/>
</dbReference>
<comment type="caution">
    <text evidence="6">The sequence shown here is derived from an EMBL/GenBank/DDBJ whole genome shotgun (WGS) entry which is preliminary data.</text>
</comment>
<dbReference type="Proteomes" id="UP000439780">
    <property type="component" value="Unassembled WGS sequence"/>
</dbReference>
<feature type="region of interest" description="Disordered" evidence="3">
    <location>
        <begin position="115"/>
        <end position="138"/>
    </location>
</feature>
<feature type="domain" description="Acyl-CoA thioesterase-like N-terminal HotDog" evidence="5">
    <location>
        <begin position="38"/>
        <end position="115"/>
    </location>
</feature>
<protein>
    <submittedName>
        <fullName evidence="6">Acyl-CoA thioesterase II</fullName>
    </submittedName>
</protein>
<dbReference type="PANTHER" id="PTHR11066">
    <property type="entry name" value="ACYL-COA THIOESTERASE"/>
    <property type="match status" value="1"/>
</dbReference>
<organism evidence="6 7">
    <name type="scientific">Qipengyuania algicida</name>
    <dbReference type="NCBI Taxonomy" id="1836209"/>
    <lineage>
        <taxon>Bacteria</taxon>
        <taxon>Pseudomonadati</taxon>
        <taxon>Pseudomonadota</taxon>
        <taxon>Alphaproteobacteria</taxon>
        <taxon>Sphingomonadales</taxon>
        <taxon>Erythrobacteraceae</taxon>
        <taxon>Qipengyuania</taxon>
    </lineage>
</organism>
<feature type="domain" description="Acyl-CoA thioesterase 2 C-terminal" evidence="4">
    <location>
        <begin position="189"/>
        <end position="296"/>
    </location>
</feature>
<evidence type="ECO:0000256" key="2">
    <source>
        <dbReference type="ARBA" id="ARBA00022801"/>
    </source>
</evidence>
<gene>
    <name evidence="6" type="ORF">GRI58_00315</name>
</gene>
<dbReference type="GO" id="GO:0009062">
    <property type="term" value="P:fatty acid catabolic process"/>
    <property type="evidence" value="ECO:0007669"/>
    <property type="project" value="TreeGrafter"/>
</dbReference>
<keyword evidence="7" id="KW-1185">Reference proteome</keyword>
<comment type="similarity">
    <text evidence="1">Belongs to the C/M/P thioester hydrolase family.</text>
</comment>
<sequence length="309" mass="33633">MIEQPSPQALVDGLVRLLTVVPAGNDLFTGIPQPGGKGRVFGGQIVAQALQAAQADAPDGFTAHSLHAYFLRGGTEGLATEYATACDFEGRSFTNRRVVARQDGTAILNLTASFQRPESGLEHQDAATPDVPPPEELESDMAERHKVVQRAGDRMTEAQRALVLRPRPIEMRSVGPLHWMNREPAPPCAQSWFRTVAPLPDDPALHRAVIAYASDYTLLGTAALPHGLSWMRGELVGASLDHAIWFHSPKGKQPRADEWLLYVTDSPWSGGGRGFNRGQIFNREGELVASVAQEGMMRQRLRKSEASGS</sequence>
<dbReference type="CDD" id="cd03444">
    <property type="entry name" value="Thioesterase_II_repeat1"/>
    <property type="match status" value="1"/>
</dbReference>
<dbReference type="GO" id="GO:0006637">
    <property type="term" value="P:acyl-CoA metabolic process"/>
    <property type="evidence" value="ECO:0007669"/>
    <property type="project" value="InterPro"/>
</dbReference>